<gene>
    <name evidence="8" type="primary">trh_0</name>
    <name evidence="8" type="ORF">FJT64_008878</name>
</gene>
<dbReference type="GO" id="GO:0010557">
    <property type="term" value="P:positive regulation of macromolecule biosynthetic process"/>
    <property type="evidence" value="ECO:0007669"/>
    <property type="project" value="UniProtKB-ARBA"/>
</dbReference>
<feature type="region of interest" description="Disordered" evidence="7">
    <location>
        <begin position="280"/>
        <end position="312"/>
    </location>
</feature>
<evidence type="ECO:0000256" key="3">
    <source>
        <dbReference type="ARBA" id="ARBA00023015"/>
    </source>
</evidence>
<feature type="compositionally biased region" description="Low complexity" evidence="7">
    <location>
        <begin position="368"/>
        <end position="385"/>
    </location>
</feature>
<evidence type="ECO:0000256" key="7">
    <source>
        <dbReference type="SAM" id="MobiDB-lite"/>
    </source>
</evidence>
<dbReference type="EMBL" id="VIIS01001760">
    <property type="protein sequence ID" value="KAF0293220.1"/>
    <property type="molecule type" value="Genomic_DNA"/>
</dbReference>
<keyword evidence="5" id="KW-0804">Transcription</keyword>
<dbReference type="FunFam" id="3.30.450.20:FF:000021">
    <property type="entry name" value="Neuronal PAS domain-containing protein 3"/>
    <property type="match status" value="1"/>
</dbReference>
<sequence>MTAETTGGYEGLERALCVRLKSTLTKRGCHFKTPGYRAMQLQCRLRPAGDLADSVGNSTPLLGLVGLAVALPPPGVHELRLDGHSFVTRLTFDLRIVHCEPRVPPCVDFTSESLVGRSLYSLCHGADVAQLRQAHQDLLTKGQVLTGYYRLLSPTGGYTWLHTCATVVGHGRADQPPSVICVNHVLSHPEHAGTVMESSLLGDHLDLKTDGDPSEQSISEHWRHDTAESAGETLLAGGDGANRGHKGKGLADAEDEGRCALGYPHTAVKREMEMVLTCDTSPAEHHEPPESPRGQKRHYSSVASSPGGGCAPGATCCGDWRRRRRQESGPSTVCRQEQWHGPPAGAARRSVIRSGTQTELPPPGGAEGAALPGPAGFTPPASVSPQEPPPVCGSPLDPGSGLGPRGSGHRSPLDPEPDRSPPSQEPSPYGQPFGRSPPRLGPAFGDVLHGLHSSHSAERPPLEAIRSFWFVP</sequence>
<keyword evidence="2" id="KW-0677">Repeat</keyword>
<evidence type="ECO:0000256" key="1">
    <source>
        <dbReference type="ARBA" id="ARBA00004123"/>
    </source>
</evidence>
<keyword evidence="6" id="KW-0539">Nucleus</keyword>
<dbReference type="GO" id="GO:0000981">
    <property type="term" value="F:DNA-binding transcription factor activity, RNA polymerase II-specific"/>
    <property type="evidence" value="ECO:0007669"/>
    <property type="project" value="TreeGrafter"/>
</dbReference>
<dbReference type="CDD" id="cd00130">
    <property type="entry name" value="PAS"/>
    <property type="match status" value="1"/>
</dbReference>
<protein>
    <submittedName>
        <fullName evidence="8">Protein trachealess</fullName>
    </submittedName>
</protein>
<evidence type="ECO:0000256" key="5">
    <source>
        <dbReference type="ARBA" id="ARBA00023163"/>
    </source>
</evidence>
<feature type="region of interest" description="Disordered" evidence="7">
    <location>
        <begin position="327"/>
        <end position="461"/>
    </location>
</feature>
<dbReference type="GO" id="GO:0000977">
    <property type="term" value="F:RNA polymerase II transcription regulatory region sequence-specific DNA binding"/>
    <property type="evidence" value="ECO:0007669"/>
    <property type="project" value="TreeGrafter"/>
</dbReference>
<organism evidence="8 9">
    <name type="scientific">Amphibalanus amphitrite</name>
    <name type="common">Striped barnacle</name>
    <name type="synonym">Balanus amphitrite</name>
    <dbReference type="NCBI Taxonomy" id="1232801"/>
    <lineage>
        <taxon>Eukaryota</taxon>
        <taxon>Metazoa</taxon>
        <taxon>Ecdysozoa</taxon>
        <taxon>Arthropoda</taxon>
        <taxon>Crustacea</taxon>
        <taxon>Multicrustacea</taxon>
        <taxon>Cirripedia</taxon>
        <taxon>Thoracica</taxon>
        <taxon>Thoracicalcarea</taxon>
        <taxon>Balanomorpha</taxon>
        <taxon>Balanoidea</taxon>
        <taxon>Balanidae</taxon>
        <taxon>Amphibalaninae</taxon>
        <taxon>Amphibalanus</taxon>
    </lineage>
</organism>
<dbReference type="PANTHER" id="PTHR23043:SF26">
    <property type="entry name" value="PROTEIN TRACHEALESS"/>
    <property type="match status" value="1"/>
</dbReference>
<evidence type="ECO:0000256" key="2">
    <source>
        <dbReference type="ARBA" id="ARBA00022737"/>
    </source>
</evidence>
<evidence type="ECO:0000256" key="4">
    <source>
        <dbReference type="ARBA" id="ARBA00023125"/>
    </source>
</evidence>
<reference evidence="8 9" key="1">
    <citation type="submission" date="2019-07" db="EMBL/GenBank/DDBJ databases">
        <title>Draft genome assembly of a fouling barnacle, Amphibalanus amphitrite (Darwin, 1854): The first reference genome for Thecostraca.</title>
        <authorList>
            <person name="Kim W."/>
        </authorList>
    </citation>
    <scope>NUCLEOTIDE SEQUENCE [LARGE SCALE GENOMIC DNA]</scope>
    <source>
        <strain evidence="8">SNU_AA5</strain>
        <tissue evidence="8">Soma without cirri and trophi</tissue>
    </source>
</reference>
<keyword evidence="3" id="KW-0805">Transcription regulation</keyword>
<accession>A0A6A4VP84</accession>
<dbReference type="InterPro" id="IPR000014">
    <property type="entry name" value="PAS"/>
</dbReference>
<name>A0A6A4VP84_AMPAM</name>
<evidence type="ECO:0000313" key="9">
    <source>
        <dbReference type="Proteomes" id="UP000440578"/>
    </source>
</evidence>
<proteinExistence type="predicted"/>
<evidence type="ECO:0000313" key="8">
    <source>
        <dbReference type="EMBL" id="KAF0293220.1"/>
    </source>
</evidence>
<dbReference type="GO" id="GO:0005634">
    <property type="term" value="C:nucleus"/>
    <property type="evidence" value="ECO:0007669"/>
    <property type="project" value="UniProtKB-SubCell"/>
</dbReference>
<keyword evidence="4" id="KW-0238">DNA-binding</keyword>
<dbReference type="Proteomes" id="UP000440578">
    <property type="component" value="Unassembled WGS sequence"/>
</dbReference>
<dbReference type="AlphaFoldDB" id="A0A6A4VP84"/>
<feature type="region of interest" description="Disordered" evidence="7">
    <location>
        <begin position="233"/>
        <end position="252"/>
    </location>
</feature>
<evidence type="ECO:0000256" key="6">
    <source>
        <dbReference type="ARBA" id="ARBA00023242"/>
    </source>
</evidence>
<dbReference type="Pfam" id="PF14598">
    <property type="entry name" value="PAS_11"/>
    <property type="match status" value="1"/>
</dbReference>
<dbReference type="Gene3D" id="3.30.450.20">
    <property type="entry name" value="PAS domain"/>
    <property type="match status" value="1"/>
</dbReference>
<dbReference type="PANTHER" id="PTHR23043">
    <property type="entry name" value="HYPOXIA-INDUCIBLE FACTOR 1 ALPHA"/>
    <property type="match status" value="1"/>
</dbReference>
<comment type="caution">
    <text evidence="8">The sequence shown here is derived from an EMBL/GenBank/DDBJ whole genome shotgun (WGS) entry which is preliminary data.</text>
</comment>
<dbReference type="SUPFAM" id="SSF55785">
    <property type="entry name" value="PYP-like sensor domain (PAS domain)"/>
    <property type="match status" value="1"/>
</dbReference>
<dbReference type="OrthoDB" id="6021714at2759"/>
<keyword evidence="9" id="KW-1185">Reference proteome</keyword>
<comment type="subcellular location">
    <subcellularLocation>
        <location evidence="1">Nucleus</location>
    </subcellularLocation>
</comment>
<dbReference type="InterPro" id="IPR035965">
    <property type="entry name" value="PAS-like_dom_sf"/>
</dbReference>